<dbReference type="SMART" id="SM00526">
    <property type="entry name" value="H15"/>
    <property type="match status" value="1"/>
</dbReference>
<sequence>MNSTAEESENEIPERNESQSEGSVFGSESDEGPADVQKKTVQTDDEEDVEQTDDEEDAEQTDDEEGAVEVTKAPAVNGPSKEEENSMSDSEEDTAFPPIYPTPPPEDGRARKRKDTVLSMALDALQALNSRSGSSVRAIVKYLKSNGHKVENERRLILLVHKVLKQSVISGQVVQNKLSFKLSETTKNERKAMQKMKANKAKAEQKAQERAKKAEEKAKAKEEAKATSKKEKPAKEKPAKPSERKTNQPRKKLKTDEGAVAAVASTSSKAAAGAAVLAAMEVEMAGPSEKPLKKIMTKLVFDDDDDAAEAPETSKGKGKGKGSVKINIKLKKPIQKRAKGEAVSVKAVKQMEGKSLPDVDKDLLDNMLVAQATSTPQALVKKTARKRK</sequence>
<dbReference type="Gene3D" id="1.10.10.10">
    <property type="entry name" value="Winged helix-like DNA-binding domain superfamily/Winged helix DNA-binding domain"/>
    <property type="match status" value="1"/>
</dbReference>
<organism evidence="4">
    <name type="scientific">Drosophila persimilis</name>
    <name type="common">Fruit fly</name>
    <dbReference type="NCBI Taxonomy" id="7234"/>
    <lineage>
        <taxon>Eukaryota</taxon>
        <taxon>Metazoa</taxon>
        <taxon>Ecdysozoa</taxon>
        <taxon>Arthropoda</taxon>
        <taxon>Hexapoda</taxon>
        <taxon>Insecta</taxon>
        <taxon>Pterygota</taxon>
        <taxon>Neoptera</taxon>
        <taxon>Endopterygota</taxon>
        <taxon>Diptera</taxon>
        <taxon>Brachycera</taxon>
        <taxon>Muscomorpha</taxon>
        <taxon>Ephydroidea</taxon>
        <taxon>Drosophilidae</taxon>
        <taxon>Drosophila</taxon>
        <taxon>Sophophora</taxon>
    </lineage>
</organism>
<dbReference type="OMA" id="EWKDPKK"/>
<dbReference type="OrthoDB" id="10070354at2759"/>
<feature type="compositionally biased region" description="Acidic residues" evidence="1">
    <location>
        <begin position="85"/>
        <end position="94"/>
    </location>
</feature>
<accession>B4GTB8</accession>
<evidence type="ECO:0000259" key="2">
    <source>
        <dbReference type="PROSITE" id="PS51504"/>
    </source>
</evidence>
<evidence type="ECO:0000313" key="3">
    <source>
        <dbReference type="EMBL" id="EDW25788.1"/>
    </source>
</evidence>
<dbReference type="InterPro" id="IPR005818">
    <property type="entry name" value="Histone_H1/H5_H15"/>
</dbReference>
<keyword evidence="4" id="KW-1185">Reference proteome</keyword>
<dbReference type="EMBL" id="CH479190">
    <property type="protein sequence ID" value="EDW25788.1"/>
    <property type="molecule type" value="Genomic_DNA"/>
</dbReference>
<feature type="compositionally biased region" description="Acidic residues" evidence="1">
    <location>
        <begin position="43"/>
        <end position="67"/>
    </location>
</feature>
<dbReference type="GO" id="GO:0003677">
    <property type="term" value="F:DNA binding"/>
    <property type="evidence" value="ECO:0007669"/>
    <property type="project" value="InterPro"/>
</dbReference>
<gene>
    <name evidence="3" type="primary">Dper\GL14299</name>
    <name evidence="3" type="ORF">Dper_GL14299</name>
</gene>
<feature type="domain" description="H15" evidence="2">
    <location>
        <begin position="113"/>
        <end position="184"/>
    </location>
</feature>
<evidence type="ECO:0000256" key="1">
    <source>
        <dbReference type="SAM" id="MobiDB-lite"/>
    </source>
</evidence>
<dbReference type="eggNOG" id="ENOG502TF83">
    <property type="taxonomic scope" value="Eukaryota"/>
</dbReference>
<feature type="region of interest" description="Disordered" evidence="1">
    <location>
        <begin position="1"/>
        <end position="111"/>
    </location>
</feature>
<dbReference type="STRING" id="7234.B4GTB8"/>
<feature type="region of interest" description="Disordered" evidence="1">
    <location>
        <begin position="186"/>
        <end position="266"/>
    </location>
</feature>
<dbReference type="AlphaFoldDB" id="B4GTB8"/>
<dbReference type="Proteomes" id="UP000008744">
    <property type="component" value="Unassembled WGS sequence"/>
</dbReference>
<name>B4GTB8_DROPE</name>
<reference evidence="3 4" key="1">
    <citation type="journal article" date="2007" name="Nature">
        <title>Evolution of genes and genomes on the Drosophila phylogeny.</title>
        <authorList>
            <consortium name="Drosophila 12 Genomes Consortium"/>
            <person name="Clark A.G."/>
            <person name="Eisen M.B."/>
            <person name="Smith D.R."/>
            <person name="Bergman C.M."/>
            <person name="Oliver B."/>
            <person name="Markow T.A."/>
            <person name="Kaufman T.C."/>
            <person name="Kellis M."/>
            <person name="Gelbart W."/>
            <person name="Iyer V.N."/>
            <person name="Pollard D.A."/>
            <person name="Sackton T.B."/>
            <person name="Larracuente A.M."/>
            <person name="Singh N.D."/>
            <person name="Abad J.P."/>
            <person name="Abt D.N."/>
            <person name="Adryan B."/>
            <person name="Aguade M."/>
            <person name="Akashi H."/>
            <person name="Anderson W.W."/>
            <person name="Aquadro C.F."/>
            <person name="Ardell D.H."/>
            <person name="Arguello R."/>
            <person name="Artieri C.G."/>
            <person name="Barbash D.A."/>
            <person name="Barker D."/>
            <person name="Barsanti P."/>
            <person name="Batterham P."/>
            <person name="Batzoglou S."/>
            <person name="Begun D."/>
            <person name="Bhutkar A."/>
            <person name="Blanco E."/>
            <person name="Bosak S.A."/>
            <person name="Bradley R.K."/>
            <person name="Brand A.D."/>
            <person name="Brent M.R."/>
            <person name="Brooks A.N."/>
            <person name="Brown R.H."/>
            <person name="Butlin R.K."/>
            <person name="Caggese C."/>
            <person name="Calvi B.R."/>
            <person name="Bernardo de Carvalho A."/>
            <person name="Caspi A."/>
            <person name="Castrezana S."/>
            <person name="Celniker S.E."/>
            <person name="Chang J.L."/>
            <person name="Chapple C."/>
            <person name="Chatterji S."/>
            <person name="Chinwalla A."/>
            <person name="Civetta A."/>
            <person name="Clifton S.W."/>
            <person name="Comeron J.M."/>
            <person name="Costello J.C."/>
            <person name="Coyne J.A."/>
            <person name="Daub J."/>
            <person name="David R.G."/>
            <person name="Delcher A.L."/>
            <person name="Delehaunty K."/>
            <person name="Do C.B."/>
            <person name="Ebling H."/>
            <person name="Edwards K."/>
            <person name="Eickbush T."/>
            <person name="Evans J.D."/>
            <person name="Filipski A."/>
            <person name="Findeiss S."/>
            <person name="Freyhult E."/>
            <person name="Fulton L."/>
            <person name="Fulton R."/>
            <person name="Garcia A.C."/>
            <person name="Gardiner A."/>
            <person name="Garfield D.A."/>
            <person name="Garvin B.E."/>
            <person name="Gibson G."/>
            <person name="Gilbert D."/>
            <person name="Gnerre S."/>
            <person name="Godfrey J."/>
            <person name="Good R."/>
            <person name="Gotea V."/>
            <person name="Gravely B."/>
            <person name="Greenberg A.J."/>
            <person name="Griffiths-Jones S."/>
            <person name="Gross S."/>
            <person name="Guigo R."/>
            <person name="Gustafson E.A."/>
            <person name="Haerty W."/>
            <person name="Hahn M.W."/>
            <person name="Halligan D.L."/>
            <person name="Halpern A.L."/>
            <person name="Halter G.M."/>
            <person name="Han M.V."/>
            <person name="Heger A."/>
            <person name="Hillier L."/>
            <person name="Hinrichs A.S."/>
            <person name="Holmes I."/>
            <person name="Hoskins R.A."/>
            <person name="Hubisz M.J."/>
            <person name="Hultmark D."/>
            <person name="Huntley M.A."/>
            <person name="Jaffe D.B."/>
            <person name="Jagadeeshan S."/>
            <person name="Jeck W.R."/>
            <person name="Johnson J."/>
            <person name="Jones C.D."/>
            <person name="Jordan W.C."/>
            <person name="Karpen G.H."/>
            <person name="Kataoka E."/>
            <person name="Keightley P.D."/>
            <person name="Kheradpour P."/>
            <person name="Kirkness E.F."/>
            <person name="Koerich L.B."/>
            <person name="Kristiansen K."/>
            <person name="Kudrna D."/>
            <person name="Kulathinal R.J."/>
            <person name="Kumar S."/>
            <person name="Kwok R."/>
            <person name="Lander E."/>
            <person name="Langley C.H."/>
            <person name="Lapoint R."/>
            <person name="Lazzaro B.P."/>
            <person name="Lee S.J."/>
            <person name="Levesque L."/>
            <person name="Li R."/>
            <person name="Lin C.F."/>
            <person name="Lin M.F."/>
            <person name="Lindblad-Toh K."/>
            <person name="Llopart A."/>
            <person name="Long M."/>
            <person name="Low L."/>
            <person name="Lozovsky E."/>
            <person name="Lu J."/>
            <person name="Luo M."/>
            <person name="Machado C.A."/>
            <person name="Makalowski W."/>
            <person name="Marzo M."/>
            <person name="Matsuda M."/>
            <person name="Matzkin L."/>
            <person name="McAllister B."/>
            <person name="McBride C.S."/>
            <person name="McKernan B."/>
            <person name="McKernan K."/>
            <person name="Mendez-Lago M."/>
            <person name="Minx P."/>
            <person name="Mollenhauer M.U."/>
            <person name="Montooth K."/>
            <person name="Mount S.M."/>
            <person name="Mu X."/>
            <person name="Myers E."/>
            <person name="Negre B."/>
            <person name="Newfeld S."/>
            <person name="Nielsen R."/>
            <person name="Noor M.A."/>
            <person name="O'Grady P."/>
            <person name="Pachter L."/>
            <person name="Papaceit M."/>
            <person name="Parisi M.J."/>
            <person name="Parisi M."/>
            <person name="Parts L."/>
            <person name="Pedersen J.S."/>
            <person name="Pesole G."/>
            <person name="Phillippy A.M."/>
            <person name="Ponting C.P."/>
            <person name="Pop M."/>
            <person name="Porcelli D."/>
            <person name="Powell J.R."/>
            <person name="Prohaska S."/>
            <person name="Pruitt K."/>
            <person name="Puig M."/>
            <person name="Quesneville H."/>
            <person name="Ram K.R."/>
            <person name="Rand D."/>
            <person name="Rasmussen M.D."/>
            <person name="Reed L.K."/>
            <person name="Reenan R."/>
            <person name="Reily A."/>
            <person name="Remington K.A."/>
            <person name="Rieger T.T."/>
            <person name="Ritchie M.G."/>
            <person name="Robin C."/>
            <person name="Rogers Y.H."/>
            <person name="Rohde C."/>
            <person name="Rozas J."/>
            <person name="Rubenfield M.J."/>
            <person name="Ruiz A."/>
            <person name="Russo S."/>
            <person name="Salzberg S.L."/>
            <person name="Sanchez-Gracia A."/>
            <person name="Saranga D.J."/>
            <person name="Sato H."/>
            <person name="Schaeffer S.W."/>
            <person name="Schatz M.C."/>
            <person name="Schlenke T."/>
            <person name="Schwartz R."/>
            <person name="Segarra C."/>
            <person name="Singh R.S."/>
            <person name="Sirot L."/>
            <person name="Sirota M."/>
            <person name="Sisneros N.B."/>
            <person name="Smith C.D."/>
            <person name="Smith T.F."/>
            <person name="Spieth J."/>
            <person name="Stage D.E."/>
            <person name="Stark A."/>
            <person name="Stephan W."/>
            <person name="Strausberg R.L."/>
            <person name="Strempel S."/>
            <person name="Sturgill D."/>
            <person name="Sutton G."/>
            <person name="Sutton G.G."/>
            <person name="Tao W."/>
            <person name="Teichmann S."/>
            <person name="Tobari Y.N."/>
            <person name="Tomimura Y."/>
            <person name="Tsolas J.M."/>
            <person name="Valente V.L."/>
            <person name="Venter E."/>
            <person name="Venter J.C."/>
            <person name="Vicario S."/>
            <person name="Vieira F.G."/>
            <person name="Vilella A.J."/>
            <person name="Villasante A."/>
            <person name="Walenz B."/>
            <person name="Wang J."/>
            <person name="Wasserman M."/>
            <person name="Watts T."/>
            <person name="Wilson D."/>
            <person name="Wilson R.K."/>
            <person name="Wing R.A."/>
            <person name="Wolfner M.F."/>
            <person name="Wong A."/>
            <person name="Wong G.K."/>
            <person name="Wu C.I."/>
            <person name="Wu G."/>
            <person name="Yamamoto D."/>
            <person name="Yang H.P."/>
            <person name="Yang S.P."/>
            <person name="Yorke J.A."/>
            <person name="Yoshida K."/>
            <person name="Zdobnov E."/>
            <person name="Zhang P."/>
            <person name="Zhang Y."/>
            <person name="Zimin A.V."/>
            <person name="Baldwin J."/>
            <person name="Abdouelleil A."/>
            <person name="Abdulkadir J."/>
            <person name="Abebe A."/>
            <person name="Abera B."/>
            <person name="Abreu J."/>
            <person name="Acer S.C."/>
            <person name="Aftuck L."/>
            <person name="Alexander A."/>
            <person name="An P."/>
            <person name="Anderson E."/>
            <person name="Anderson S."/>
            <person name="Arachi H."/>
            <person name="Azer M."/>
            <person name="Bachantsang P."/>
            <person name="Barry A."/>
            <person name="Bayul T."/>
            <person name="Berlin A."/>
            <person name="Bessette D."/>
            <person name="Bloom T."/>
            <person name="Blye J."/>
            <person name="Boguslavskiy L."/>
            <person name="Bonnet C."/>
            <person name="Boukhgalter B."/>
            <person name="Bourzgui I."/>
            <person name="Brown A."/>
            <person name="Cahill P."/>
            <person name="Channer S."/>
            <person name="Cheshatsang Y."/>
            <person name="Chuda L."/>
            <person name="Citroen M."/>
            <person name="Collymore A."/>
            <person name="Cooke P."/>
            <person name="Costello M."/>
            <person name="D'Aco K."/>
            <person name="Daza R."/>
            <person name="De Haan G."/>
            <person name="DeGray S."/>
            <person name="DeMaso C."/>
            <person name="Dhargay N."/>
            <person name="Dooley K."/>
            <person name="Dooley E."/>
            <person name="Doricent M."/>
            <person name="Dorje P."/>
            <person name="Dorjee K."/>
            <person name="Dupes A."/>
            <person name="Elong R."/>
            <person name="Falk J."/>
            <person name="Farina A."/>
            <person name="Faro S."/>
            <person name="Ferguson D."/>
            <person name="Fisher S."/>
            <person name="Foley C.D."/>
            <person name="Franke A."/>
            <person name="Friedrich D."/>
            <person name="Gadbois L."/>
            <person name="Gearin G."/>
            <person name="Gearin C.R."/>
            <person name="Giannoukos G."/>
            <person name="Goode T."/>
            <person name="Graham J."/>
            <person name="Grandbois E."/>
            <person name="Grewal S."/>
            <person name="Gyaltsen K."/>
            <person name="Hafez N."/>
            <person name="Hagos B."/>
            <person name="Hall J."/>
            <person name="Henson C."/>
            <person name="Hollinger A."/>
            <person name="Honan T."/>
            <person name="Huard M.D."/>
            <person name="Hughes L."/>
            <person name="Hurhula B."/>
            <person name="Husby M.E."/>
            <person name="Kamat A."/>
            <person name="Kanga B."/>
            <person name="Kashin S."/>
            <person name="Khazanovich D."/>
            <person name="Kisner P."/>
            <person name="Lance K."/>
            <person name="Lara M."/>
            <person name="Lee W."/>
            <person name="Lennon N."/>
            <person name="Letendre F."/>
            <person name="LeVine R."/>
            <person name="Lipovsky A."/>
            <person name="Liu X."/>
            <person name="Liu J."/>
            <person name="Liu S."/>
            <person name="Lokyitsang T."/>
            <person name="Lokyitsang Y."/>
            <person name="Lubonja R."/>
            <person name="Lui A."/>
            <person name="MacDonald P."/>
            <person name="Magnisalis V."/>
            <person name="Maru K."/>
            <person name="Matthews C."/>
            <person name="McCusker W."/>
            <person name="McDonough S."/>
            <person name="Mehta T."/>
            <person name="Meldrim J."/>
            <person name="Meneus L."/>
            <person name="Mihai O."/>
            <person name="Mihalev A."/>
            <person name="Mihova T."/>
            <person name="Mittelman R."/>
            <person name="Mlenga V."/>
            <person name="Montmayeur A."/>
            <person name="Mulrain L."/>
            <person name="Navidi A."/>
            <person name="Naylor J."/>
            <person name="Negash T."/>
            <person name="Nguyen T."/>
            <person name="Nguyen N."/>
            <person name="Nicol R."/>
            <person name="Norbu C."/>
            <person name="Norbu N."/>
            <person name="Novod N."/>
            <person name="O'Neill B."/>
            <person name="Osman S."/>
            <person name="Markiewicz E."/>
            <person name="Oyono O.L."/>
            <person name="Patti C."/>
            <person name="Phunkhang P."/>
            <person name="Pierre F."/>
            <person name="Priest M."/>
            <person name="Raghuraman S."/>
            <person name="Rege F."/>
            <person name="Reyes R."/>
            <person name="Rise C."/>
            <person name="Rogov P."/>
            <person name="Ross K."/>
            <person name="Ryan E."/>
            <person name="Settipalli S."/>
            <person name="Shea T."/>
            <person name="Sherpa N."/>
            <person name="Shi L."/>
            <person name="Shih D."/>
            <person name="Sparrow T."/>
            <person name="Spaulding J."/>
            <person name="Stalker J."/>
            <person name="Stange-Thomann N."/>
            <person name="Stavropoulos S."/>
            <person name="Stone C."/>
            <person name="Strader C."/>
            <person name="Tesfaye S."/>
            <person name="Thomson T."/>
            <person name="Thoulutsang Y."/>
            <person name="Thoulutsang D."/>
            <person name="Topham K."/>
            <person name="Topping I."/>
            <person name="Tsamla T."/>
            <person name="Vassiliev H."/>
            <person name="Vo A."/>
            <person name="Wangchuk T."/>
            <person name="Wangdi T."/>
            <person name="Weiand M."/>
            <person name="Wilkinson J."/>
            <person name="Wilson A."/>
            <person name="Yadav S."/>
            <person name="Young G."/>
            <person name="Yu Q."/>
            <person name="Zembek L."/>
            <person name="Zhong D."/>
            <person name="Zimmer A."/>
            <person name="Zwirko Z."/>
            <person name="Jaffe D.B."/>
            <person name="Alvarez P."/>
            <person name="Brockman W."/>
            <person name="Butler J."/>
            <person name="Chin C."/>
            <person name="Gnerre S."/>
            <person name="Grabherr M."/>
            <person name="Kleber M."/>
            <person name="Mauceli E."/>
            <person name="MacCallum I."/>
        </authorList>
    </citation>
    <scope>NUCLEOTIDE SEQUENCE [LARGE SCALE GENOMIC DNA]</scope>
    <source>
        <strain evidence="4">MSH-3 / Tucson 14011-0111.49</strain>
    </source>
</reference>
<evidence type="ECO:0000313" key="4">
    <source>
        <dbReference type="Proteomes" id="UP000008744"/>
    </source>
</evidence>
<dbReference type="InterPro" id="IPR036390">
    <property type="entry name" value="WH_DNA-bd_sf"/>
</dbReference>
<feature type="compositionally biased region" description="Acidic residues" evidence="1">
    <location>
        <begin position="1"/>
        <end position="11"/>
    </location>
</feature>
<dbReference type="InterPro" id="IPR036388">
    <property type="entry name" value="WH-like_DNA-bd_sf"/>
</dbReference>
<protein>
    <submittedName>
        <fullName evidence="3">GL14299</fullName>
    </submittedName>
</protein>
<dbReference type="SUPFAM" id="SSF46785">
    <property type="entry name" value="Winged helix' DNA-binding domain"/>
    <property type="match status" value="1"/>
</dbReference>
<dbReference type="HOGENOM" id="CLU_652612_0_0_1"/>
<feature type="compositionally biased region" description="Basic and acidic residues" evidence="1">
    <location>
        <begin position="201"/>
        <end position="246"/>
    </location>
</feature>
<proteinExistence type="predicted"/>
<dbReference type="PROSITE" id="PS51504">
    <property type="entry name" value="H15"/>
    <property type="match status" value="1"/>
</dbReference>
<dbReference type="Pfam" id="PF00538">
    <property type="entry name" value="Linker_histone"/>
    <property type="match status" value="1"/>
</dbReference>
<dbReference type="GO" id="GO:0000786">
    <property type="term" value="C:nucleosome"/>
    <property type="evidence" value="ECO:0007669"/>
    <property type="project" value="InterPro"/>
</dbReference>
<dbReference type="GO" id="GO:0006334">
    <property type="term" value="P:nucleosome assembly"/>
    <property type="evidence" value="ECO:0007669"/>
    <property type="project" value="InterPro"/>
</dbReference>